<dbReference type="RefSeq" id="WP_026660479.1">
    <property type="nucleotide sequence ID" value="NC_022538.1"/>
</dbReference>
<evidence type="ECO:0000256" key="2">
    <source>
        <dbReference type="ARBA" id="ARBA00011738"/>
    </source>
</evidence>
<keyword evidence="8" id="KW-0963">Cytoplasm</keyword>
<dbReference type="EC" id="6.1.1.12" evidence="8"/>
<keyword evidence="6 8" id="KW-0648">Protein biosynthesis</keyword>
<proteinExistence type="inferred from homology"/>
<dbReference type="InterPro" id="IPR004365">
    <property type="entry name" value="NA-bd_OB_tRNA"/>
</dbReference>
<feature type="binding site" evidence="8">
    <location>
        <position position="434"/>
    </location>
    <ligand>
        <name>L-aspartate</name>
        <dbReference type="ChEBI" id="CHEBI:29991"/>
    </ligand>
</feature>
<dbReference type="Pfam" id="PF00152">
    <property type="entry name" value="tRNA-synt_2"/>
    <property type="match status" value="1"/>
</dbReference>
<dbReference type="SUPFAM" id="SSF50249">
    <property type="entry name" value="Nucleic acid-binding proteins"/>
    <property type="match status" value="1"/>
</dbReference>
<dbReference type="PRINTS" id="PR01042">
    <property type="entry name" value="TRNASYNTHASP"/>
</dbReference>
<dbReference type="InterPro" id="IPR006195">
    <property type="entry name" value="aa-tRNA-synth_II"/>
</dbReference>
<dbReference type="GO" id="GO:0005524">
    <property type="term" value="F:ATP binding"/>
    <property type="evidence" value="ECO:0007669"/>
    <property type="project" value="UniProtKB-UniRule"/>
</dbReference>
<dbReference type="Gene3D" id="2.40.50.140">
    <property type="entry name" value="Nucleic acid-binding proteins"/>
    <property type="match status" value="1"/>
</dbReference>
<dbReference type="GO" id="GO:0006422">
    <property type="term" value="P:aspartyl-tRNA aminoacylation"/>
    <property type="evidence" value="ECO:0007669"/>
    <property type="project" value="UniProtKB-UniRule"/>
</dbReference>
<evidence type="ECO:0000256" key="5">
    <source>
        <dbReference type="ARBA" id="ARBA00022840"/>
    </source>
</evidence>
<dbReference type="Proteomes" id="UP000032740">
    <property type="component" value="Chromosome"/>
</dbReference>
<keyword evidence="5 8" id="KW-0067">ATP-binding</keyword>
<dbReference type="HAMAP" id="MF_00044">
    <property type="entry name" value="Asp_tRNA_synth_type1"/>
    <property type="match status" value="1"/>
</dbReference>
<keyword evidence="11" id="KW-1185">Reference proteome</keyword>
<dbReference type="Gene3D" id="3.30.1360.30">
    <property type="entry name" value="GAD-like domain"/>
    <property type="match status" value="1"/>
</dbReference>
<dbReference type="CDD" id="cd00777">
    <property type="entry name" value="AspRS_core"/>
    <property type="match status" value="1"/>
</dbReference>
<comment type="function">
    <text evidence="8">Catalyzes the attachment of L-aspartate to tRNA(Asp) in a two-step reaction: L-aspartate is first activated by ATP to form Asp-AMP and then transferred to the acceptor end of tRNA(Asp).</text>
</comment>
<dbReference type="PANTHER" id="PTHR22594">
    <property type="entry name" value="ASPARTYL/LYSYL-TRNA SYNTHETASE"/>
    <property type="match status" value="1"/>
</dbReference>
<comment type="subunit">
    <text evidence="2 8">Homodimer.</text>
</comment>
<feature type="binding site" evidence="8">
    <location>
        <position position="466"/>
    </location>
    <ligand>
        <name>ATP</name>
        <dbReference type="ChEBI" id="CHEBI:30616"/>
    </ligand>
</feature>
<dbReference type="GO" id="GO:0004815">
    <property type="term" value="F:aspartate-tRNA ligase activity"/>
    <property type="evidence" value="ECO:0007669"/>
    <property type="project" value="UniProtKB-UniRule"/>
</dbReference>
<dbReference type="Pfam" id="PF01336">
    <property type="entry name" value="tRNA_anti-codon"/>
    <property type="match status" value="1"/>
</dbReference>
<evidence type="ECO:0000256" key="1">
    <source>
        <dbReference type="ARBA" id="ARBA00006303"/>
    </source>
</evidence>
<dbReference type="GO" id="GO:0005737">
    <property type="term" value="C:cytoplasm"/>
    <property type="evidence" value="ECO:0007669"/>
    <property type="project" value="UniProtKB-SubCell"/>
</dbReference>
<dbReference type="PANTHER" id="PTHR22594:SF5">
    <property type="entry name" value="ASPARTATE--TRNA LIGASE, MITOCHONDRIAL"/>
    <property type="match status" value="1"/>
</dbReference>
<evidence type="ECO:0000313" key="10">
    <source>
        <dbReference type="EMBL" id="CCV64542.1"/>
    </source>
</evidence>
<reference evidence="10 11" key="1">
    <citation type="journal article" date="2013" name="J. Mol. Microbiol. Biotechnol.">
        <title>Analysis of the Complete Genomes of Acholeplasma brassicae , A. palmae and A. laidlawii and Their Comparison to the Obligate Parasites from ' Candidatus Phytoplasma'.</title>
        <authorList>
            <person name="Kube M."/>
            <person name="Siewert C."/>
            <person name="Migdoll A.M."/>
            <person name="Duduk B."/>
            <person name="Holz S."/>
            <person name="Rabus R."/>
            <person name="Seemuller E."/>
            <person name="Mitrovic J."/>
            <person name="Muller I."/>
            <person name="Buttner C."/>
            <person name="Reinhardt R."/>
        </authorList>
    </citation>
    <scope>NUCLEOTIDE SEQUENCE [LARGE SCALE GENOMIC DNA]</scope>
    <source>
        <strain evidence="10 11">J233</strain>
    </source>
</reference>
<name>U4KL83_ALTPJ</name>
<feature type="binding site" evidence="8">
    <location>
        <position position="173"/>
    </location>
    <ligand>
        <name>L-aspartate</name>
        <dbReference type="ChEBI" id="CHEBI:29991"/>
    </ligand>
</feature>
<feature type="binding site" evidence="8">
    <location>
        <position position="219"/>
    </location>
    <ligand>
        <name>L-aspartate</name>
        <dbReference type="ChEBI" id="CHEBI:29991"/>
    </ligand>
</feature>
<dbReference type="GO" id="GO:0003676">
    <property type="term" value="F:nucleic acid binding"/>
    <property type="evidence" value="ECO:0007669"/>
    <property type="project" value="InterPro"/>
</dbReference>
<feature type="domain" description="Aminoacyl-transfer RNA synthetases class-II family profile" evidence="9">
    <location>
        <begin position="143"/>
        <end position="539"/>
    </location>
</feature>
<dbReference type="InterPro" id="IPR012340">
    <property type="entry name" value="NA-bd_OB-fold"/>
</dbReference>
<comment type="caution">
    <text evidence="8">Lacks conserved residue(s) required for the propagation of feature annotation.</text>
</comment>
<dbReference type="EMBL" id="FO681347">
    <property type="protein sequence ID" value="CCV64542.1"/>
    <property type="molecule type" value="Genomic_DNA"/>
</dbReference>
<dbReference type="Gene3D" id="3.30.930.10">
    <property type="entry name" value="Bira Bifunctional Protein, Domain 2"/>
    <property type="match status" value="1"/>
</dbReference>
<dbReference type="SUPFAM" id="SSF55681">
    <property type="entry name" value="Class II aaRS and biotin synthetases"/>
    <property type="match status" value="1"/>
</dbReference>
<dbReference type="CDD" id="cd04317">
    <property type="entry name" value="EcAspRS_like_N"/>
    <property type="match status" value="1"/>
</dbReference>
<dbReference type="SUPFAM" id="SSF55261">
    <property type="entry name" value="GAD domain-like"/>
    <property type="match status" value="1"/>
</dbReference>
<evidence type="ECO:0000256" key="8">
    <source>
        <dbReference type="HAMAP-Rule" id="MF_00044"/>
    </source>
</evidence>
<protein>
    <recommendedName>
        <fullName evidence="8">Aspartate--tRNA ligase</fullName>
        <ecNumber evidence="8">6.1.1.12</ecNumber>
    </recommendedName>
    <alternativeName>
        <fullName evidence="8">Aspartyl-tRNA synthetase</fullName>
        <shortName evidence="8">AspRS</shortName>
    </alternativeName>
</protein>
<gene>
    <name evidence="8 10" type="primary">aspS</name>
    <name evidence="10" type="ORF">BN85409650</name>
</gene>
<comment type="catalytic activity">
    <reaction evidence="8">
        <text>tRNA(Asp) + L-aspartate + ATP = L-aspartyl-tRNA(Asp) + AMP + diphosphate</text>
        <dbReference type="Rhea" id="RHEA:19649"/>
        <dbReference type="Rhea" id="RHEA-COMP:9660"/>
        <dbReference type="Rhea" id="RHEA-COMP:9678"/>
        <dbReference type="ChEBI" id="CHEBI:29991"/>
        <dbReference type="ChEBI" id="CHEBI:30616"/>
        <dbReference type="ChEBI" id="CHEBI:33019"/>
        <dbReference type="ChEBI" id="CHEBI:78442"/>
        <dbReference type="ChEBI" id="CHEBI:78516"/>
        <dbReference type="ChEBI" id="CHEBI:456215"/>
        <dbReference type="EC" id="6.1.1.12"/>
    </reaction>
</comment>
<dbReference type="AlphaFoldDB" id="U4KL83"/>
<keyword evidence="3 8" id="KW-0436">Ligase</keyword>
<keyword evidence="4 8" id="KW-0547">Nucleotide-binding</keyword>
<dbReference type="Pfam" id="PF02938">
    <property type="entry name" value="GAD"/>
    <property type="match status" value="1"/>
</dbReference>
<comment type="similarity">
    <text evidence="1 8">Belongs to the class-II aminoacyl-tRNA synthetase family. Type 1 subfamily.</text>
</comment>
<evidence type="ECO:0000313" key="11">
    <source>
        <dbReference type="Proteomes" id="UP000032740"/>
    </source>
</evidence>
<evidence type="ECO:0000256" key="6">
    <source>
        <dbReference type="ARBA" id="ARBA00022917"/>
    </source>
</evidence>
<evidence type="ECO:0000259" key="9">
    <source>
        <dbReference type="PROSITE" id="PS50862"/>
    </source>
</evidence>
<evidence type="ECO:0000256" key="3">
    <source>
        <dbReference type="ARBA" id="ARBA00022598"/>
    </source>
</evidence>
<feature type="binding site" evidence="8">
    <location>
        <begin position="518"/>
        <end position="521"/>
    </location>
    <ligand>
        <name>ATP</name>
        <dbReference type="ChEBI" id="CHEBI:30616"/>
    </ligand>
</feature>
<dbReference type="InterPro" id="IPR047089">
    <property type="entry name" value="Asp-tRNA-ligase_1_N"/>
</dbReference>
<keyword evidence="7 8" id="KW-0030">Aminoacyl-tRNA synthetase</keyword>
<dbReference type="InterPro" id="IPR029351">
    <property type="entry name" value="GAD_dom"/>
</dbReference>
<dbReference type="InterPro" id="IPR004115">
    <property type="entry name" value="GAD-like_sf"/>
</dbReference>
<dbReference type="InterPro" id="IPR004524">
    <property type="entry name" value="Asp-tRNA-ligase_1"/>
</dbReference>
<dbReference type="HOGENOM" id="CLU_014330_3_2_14"/>
<dbReference type="STRING" id="1318466.BN85409650"/>
<dbReference type="InterPro" id="IPR047090">
    <property type="entry name" value="AspRS_core"/>
</dbReference>
<comment type="subcellular location">
    <subcellularLocation>
        <location evidence="8">Cytoplasm</location>
    </subcellularLocation>
</comment>
<dbReference type="NCBIfam" id="NF001750">
    <property type="entry name" value="PRK00476.1"/>
    <property type="match status" value="1"/>
</dbReference>
<feature type="binding site" evidence="8">
    <location>
        <position position="473"/>
    </location>
    <ligand>
        <name>L-aspartate</name>
        <dbReference type="ChEBI" id="CHEBI:29991"/>
    </ligand>
</feature>
<dbReference type="InterPro" id="IPR002312">
    <property type="entry name" value="Asp/Asn-tRNA-synth_IIb"/>
</dbReference>
<dbReference type="InterPro" id="IPR004364">
    <property type="entry name" value="Aa-tRNA-synt_II"/>
</dbReference>
<dbReference type="NCBIfam" id="TIGR00459">
    <property type="entry name" value="aspS_bact"/>
    <property type="match status" value="1"/>
</dbReference>
<feature type="region of interest" description="Aspartate" evidence="8">
    <location>
        <begin position="197"/>
        <end position="200"/>
    </location>
</feature>
<organism evidence="10 11">
    <name type="scientific">Alteracholeplasma palmae (strain ATCC 49389 / J233)</name>
    <name type="common">Acholeplasma palmae</name>
    <dbReference type="NCBI Taxonomy" id="1318466"/>
    <lineage>
        <taxon>Bacteria</taxon>
        <taxon>Bacillati</taxon>
        <taxon>Mycoplasmatota</taxon>
        <taxon>Mollicutes</taxon>
        <taxon>Acholeplasmatales</taxon>
        <taxon>Acholeplasmataceae</taxon>
        <taxon>Acholeplasma</taxon>
    </lineage>
</organism>
<accession>U4KL83</accession>
<feature type="binding site" evidence="8">
    <location>
        <position position="228"/>
    </location>
    <ligand>
        <name>ATP</name>
        <dbReference type="ChEBI" id="CHEBI:30616"/>
    </ligand>
</feature>
<dbReference type="KEGG" id="apal:BN85409650"/>
<dbReference type="InterPro" id="IPR045864">
    <property type="entry name" value="aa-tRNA-synth_II/BPL/LPL"/>
</dbReference>
<evidence type="ECO:0000256" key="4">
    <source>
        <dbReference type="ARBA" id="ARBA00022741"/>
    </source>
</evidence>
<evidence type="ECO:0000256" key="7">
    <source>
        <dbReference type="ARBA" id="ARBA00023146"/>
    </source>
</evidence>
<dbReference type="OrthoDB" id="9801152at2"/>
<feature type="binding site" evidence="8">
    <location>
        <begin position="219"/>
        <end position="221"/>
    </location>
    <ligand>
        <name>ATP</name>
        <dbReference type="ChEBI" id="CHEBI:30616"/>
    </ligand>
</feature>
<sequence length="572" mass="65736">MKNKYTHHNNELTLNNVGEAVLLKGWVAKKRNLGGLIFIDLRDHFGITQLVIRPEHPQYELISSLKSEYVIEVSGTVLERENKNNQIITGQIEVDVKNLVLLNESETPVISMQEESESLEETRLKYRYLDLRRPSVQKYLIKRHEITQSIRQTLLNNKFYELETPILAKSTPEGARDYLVPSRLYEGQFYALPQSPQIFKQLYMVAGFEKYFQVAKCFRDEDLRADRQPEFTQIDVEASFITQEDIMELTEEVFANLFKNVLNKKITLPLQKMDYKDALNLYGSDKPDTRFECLIEDLTSILNGYAIPLFEGKETIRAIRVKNDKSITRKKLDEYAALVKKHHGEALAFLRKENGQLSGSIAKFIEKEDFILEDELVLIVPGKTENVLPALGALRLKVASDLNMIDETKDNLLWVVNWPLLEYDSEEQRYYAMHHPFTAPQDAHILENNPKDSLAQAYDIVWNGYEVGGGSIRIHRQQVQNLMFKTLGFSQEEIKSKFGFFVEALKYGTPPHGGIALGLDRVVMLATKTNNIKDVVAFPKTQSAKDLMLEAPDFVEPIQLKELNIKVDSKNE</sequence>
<dbReference type="PROSITE" id="PS50862">
    <property type="entry name" value="AA_TRNA_LIGASE_II"/>
    <property type="match status" value="1"/>
</dbReference>